<dbReference type="AlphaFoldDB" id="A0A5B7JF65"/>
<dbReference type="Proteomes" id="UP000324222">
    <property type="component" value="Unassembled WGS sequence"/>
</dbReference>
<proteinExistence type="predicted"/>
<name>A0A5B7JF65_PORTR</name>
<protein>
    <submittedName>
        <fullName evidence="1">Uncharacterized protein</fullName>
    </submittedName>
</protein>
<evidence type="ECO:0000313" key="1">
    <source>
        <dbReference type="EMBL" id="MPC92746.1"/>
    </source>
</evidence>
<sequence length="18" mass="1967">MVVVLESLVVLKRLVVVA</sequence>
<reference evidence="1 2" key="1">
    <citation type="submission" date="2019-05" db="EMBL/GenBank/DDBJ databases">
        <title>Another draft genome of Portunus trituberculatus and its Hox gene families provides insights of decapod evolution.</title>
        <authorList>
            <person name="Jeong J.-H."/>
            <person name="Song I."/>
            <person name="Kim S."/>
            <person name="Choi T."/>
            <person name="Kim D."/>
            <person name="Ryu S."/>
            <person name="Kim W."/>
        </authorList>
    </citation>
    <scope>NUCLEOTIDE SEQUENCE [LARGE SCALE GENOMIC DNA]</scope>
    <source>
        <tissue evidence="1">Muscle</tissue>
    </source>
</reference>
<gene>
    <name evidence="1" type="ORF">E2C01_087852</name>
</gene>
<dbReference type="EMBL" id="VSRR010092354">
    <property type="protein sequence ID" value="MPC92746.1"/>
    <property type="molecule type" value="Genomic_DNA"/>
</dbReference>
<comment type="caution">
    <text evidence="1">The sequence shown here is derived from an EMBL/GenBank/DDBJ whole genome shotgun (WGS) entry which is preliminary data.</text>
</comment>
<organism evidence="1 2">
    <name type="scientific">Portunus trituberculatus</name>
    <name type="common">Swimming crab</name>
    <name type="synonym">Neptunus trituberculatus</name>
    <dbReference type="NCBI Taxonomy" id="210409"/>
    <lineage>
        <taxon>Eukaryota</taxon>
        <taxon>Metazoa</taxon>
        <taxon>Ecdysozoa</taxon>
        <taxon>Arthropoda</taxon>
        <taxon>Crustacea</taxon>
        <taxon>Multicrustacea</taxon>
        <taxon>Malacostraca</taxon>
        <taxon>Eumalacostraca</taxon>
        <taxon>Eucarida</taxon>
        <taxon>Decapoda</taxon>
        <taxon>Pleocyemata</taxon>
        <taxon>Brachyura</taxon>
        <taxon>Eubrachyura</taxon>
        <taxon>Portunoidea</taxon>
        <taxon>Portunidae</taxon>
        <taxon>Portuninae</taxon>
        <taxon>Portunus</taxon>
    </lineage>
</organism>
<keyword evidence="2" id="KW-1185">Reference proteome</keyword>
<evidence type="ECO:0000313" key="2">
    <source>
        <dbReference type="Proteomes" id="UP000324222"/>
    </source>
</evidence>
<accession>A0A5B7JF65</accession>